<dbReference type="GO" id="GO:0006355">
    <property type="term" value="P:regulation of DNA-templated transcription"/>
    <property type="evidence" value="ECO:0007669"/>
    <property type="project" value="InterPro"/>
</dbReference>
<dbReference type="Proteomes" id="UP000184932">
    <property type="component" value="Unassembled WGS sequence"/>
</dbReference>
<evidence type="ECO:0000259" key="4">
    <source>
        <dbReference type="PROSITE" id="PS50043"/>
    </source>
</evidence>
<dbReference type="STRING" id="1217970.SAMN05444002_1464"/>
<protein>
    <submittedName>
        <fullName evidence="5">LuxR family transcriptional regulator</fullName>
    </submittedName>
</protein>
<dbReference type="PANTHER" id="PTHR44688">
    <property type="entry name" value="DNA-BINDING TRANSCRIPTIONAL ACTIVATOR DEVR_DOSR"/>
    <property type="match status" value="1"/>
</dbReference>
<dbReference type="InterPro" id="IPR016032">
    <property type="entry name" value="Sig_transdc_resp-reg_C-effctor"/>
</dbReference>
<dbReference type="PROSITE" id="PS50043">
    <property type="entry name" value="HTH_LUXR_2"/>
    <property type="match status" value="1"/>
</dbReference>
<evidence type="ECO:0000256" key="1">
    <source>
        <dbReference type="ARBA" id="ARBA00023015"/>
    </source>
</evidence>
<dbReference type="OrthoDB" id="3679796at2"/>
<dbReference type="EMBL" id="FSRL01000001">
    <property type="protein sequence ID" value="SIN91539.1"/>
    <property type="molecule type" value="Genomic_DNA"/>
</dbReference>
<reference evidence="6" key="1">
    <citation type="submission" date="2016-11" db="EMBL/GenBank/DDBJ databases">
        <authorList>
            <person name="Varghese N."/>
            <person name="Submissions S."/>
        </authorList>
    </citation>
    <scope>NUCLEOTIDE SEQUENCE [LARGE SCALE GENOMIC DNA]</scope>
    <source>
        <strain evidence="6">DSM 29440</strain>
    </source>
</reference>
<dbReference type="Gene3D" id="3.30.450.80">
    <property type="entry name" value="Transcription factor LuxR-like, autoinducer-binding domain"/>
    <property type="match status" value="1"/>
</dbReference>
<dbReference type="InterPro" id="IPR000792">
    <property type="entry name" value="Tscrpt_reg_LuxR_C"/>
</dbReference>
<evidence type="ECO:0000313" key="5">
    <source>
        <dbReference type="EMBL" id="SIN91539.1"/>
    </source>
</evidence>
<dbReference type="SMART" id="SM00421">
    <property type="entry name" value="HTH_LUXR"/>
    <property type="match status" value="1"/>
</dbReference>
<evidence type="ECO:0000313" key="6">
    <source>
        <dbReference type="Proteomes" id="UP000184932"/>
    </source>
</evidence>
<keyword evidence="6" id="KW-1185">Reference proteome</keyword>
<evidence type="ECO:0000256" key="2">
    <source>
        <dbReference type="ARBA" id="ARBA00023125"/>
    </source>
</evidence>
<proteinExistence type="predicted"/>
<dbReference type="SUPFAM" id="SSF46894">
    <property type="entry name" value="C-terminal effector domain of the bipartite response regulators"/>
    <property type="match status" value="1"/>
</dbReference>
<evidence type="ECO:0000256" key="3">
    <source>
        <dbReference type="ARBA" id="ARBA00023163"/>
    </source>
</evidence>
<gene>
    <name evidence="5" type="ORF">SAMN05444002_1464</name>
</gene>
<dbReference type="RefSeq" id="WP_074255535.1">
    <property type="nucleotide sequence ID" value="NZ_FSRL01000001.1"/>
</dbReference>
<keyword evidence="3" id="KW-0804">Transcription</keyword>
<dbReference type="Gene3D" id="1.10.10.10">
    <property type="entry name" value="Winged helix-like DNA-binding domain superfamily/Winged helix DNA-binding domain"/>
    <property type="match status" value="1"/>
</dbReference>
<accession>A0A1N6F8G4</accession>
<dbReference type="InterPro" id="IPR036388">
    <property type="entry name" value="WH-like_DNA-bd_sf"/>
</dbReference>
<dbReference type="InterPro" id="IPR036693">
    <property type="entry name" value="TF_LuxR_autoind-bd_dom_sf"/>
</dbReference>
<dbReference type="CDD" id="cd06170">
    <property type="entry name" value="LuxR_C_like"/>
    <property type="match status" value="1"/>
</dbReference>
<dbReference type="PANTHER" id="PTHR44688:SF16">
    <property type="entry name" value="DNA-BINDING TRANSCRIPTIONAL ACTIVATOR DEVR_DOSR"/>
    <property type="match status" value="1"/>
</dbReference>
<name>A0A1N6F8G4_9RHOB</name>
<dbReference type="GO" id="GO:0003677">
    <property type="term" value="F:DNA binding"/>
    <property type="evidence" value="ECO:0007669"/>
    <property type="project" value="UniProtKB-KW"/>
</dbReference>
<dbReference type="AlphaFoldDB" id="A0A1N6F8G4"/>
<keyword evidence="1" id="KW-0805">Transcription regulation</keyword>
<keyword evidence="2" id="KW-0238">DNA-binding</keyword>
<dbReference type="SUPFAM" id="SSF75516">
    <property type="entry name" value="Pheromone-binding domain of LuxR-like quorum-sensing transcription factors"/>
    <property type="match status" value="1"/>
</dbReference>
<dbReference type="Pfam" id="PF03472">
    <property type="entry name" value="Autoind_bind"/>
    <property type="match status" value="1"/>
</dbReference>
<dbReference type="InterPro" id="IPR005143">
    <property type="entry name" value="TF_LuxR_autoind-bd_dom"/>
</dbReference>
<dbReference type="Pfam" id="PF00196">
    <property type="entry name" value="GerE"/>
    <property type="match status" value="1"/>
</dbReference>
<dbReference type="PRINTS" id="PR00038">
    <property type="entry name" value="HTHLUXR"/>
</dbReference>
<feature type="domain" description="HTH luxR-type" evidence="4">
    <location>
        <begin position="177"/>
        <end position="242"/>
    </location>
</feature>
<organism evidence="5 6">
    <name type="scientific">Vannielia litorea</name>
    <dbReference type="NCBI Taxonomy" id="1217970"/>
    <lineage>
        <taxon>Bacteria</taxon>
        <taxon>Pseudomonadati</taxon>
        <taxon>Pseudomonadota</taxon>
        <taxon>Alphaproteobacteria</taxon>
        <taxon>Rhodobacterales</taxon>
        <taxon>Paracoccaceae</taxon>
        <taxon>Vannielia</taxon>
    </lineage>
</organism>
<sequence>MLDTVERIVACRDVEELWVCLSEAMARFGFTRLFYGYTNHRSGQNLGDREDITILTSFDPEYMRAFLETGLYFHAPMVRWGIDNVGARSWRWNAERAEAGLLDSDEMRVHELNMAYGLVAGITLSFPQTSQRTRAGIGLGLAPGVEHDDLDALWAEHGREIWALNNVAHLKITTLPRMSARRALTPRQREVLEWVGDGKTTADIALIMGLTPSTVEKHLRLARESLGVETTAQAVLKASMLNQIYQVAHPRSA</sequence>